<dbReference type="InterPro" id="IPR051013">
    <property type="entry name" value="MBL_superfamily_lactonases"/>
</dbReference>
<accession>A0AAW0B3G5</accession>
<evidence type="ECO:0000259" key="6">
    <source>
        <dbReference type="SMART" id="SM00849"/>
    </source>
</evidence>
<sequence>MSLPTPTPNQPYCTISALQAGFMELKLDMLLDNAAPGSTLDAPSLSFLIQHPSNDNNTKMLVDLGLRKDWENYTPFDVSICQNWNVRVPQDVVESLRNGGLEPSQIDYICLTHVHFDHVCNPRLFPESTFLVGANAQRLFQPGYPADPNSSFASDLLPVDRTVFLDPHAQGQGWGKVGPFERTLDFYGDGSLFIVDAPGHLPGHINVLVRTSSDGDWILLAGDSAHHWNIITGESHVAHGVAGSPFPGGCVNADREEAEVHLRCIRRFLEEERTKVIIGHDEPWFRENKDTAFWPGKIEA</sequence>
<dbReference type="SUPFAM" id="SSF56281">
    <property type="entry name" value="Metallo-hydrolase/oxidoreductase"/>
    <property type="match status" value="1"/>
</dbReference>
<evidence type="ECO:0000256" key="2">
    <source>
        <dbReference type="ARBA" id="ARBA00007749"/>
    </source>
</evidence>
<keyword evidence="3" id="KW-0479">Metal-binding</keyword>
<protein>
    <recommendedName>
        <fullName evidence="6">Metallo-beta-lactamase domain-containing protein</fullName>
    </recommendedName>
</protein>
<dbReference type="GO" id="GO:0046872">
    <property type="term" value="F:metal ion binding"/>
    <property type="evidence" value="ECO:0007669"/>
    <property type="project" value="UniProtKB-KW"/>
</dbReference>
<keyword evidence="8" id="KW-1185">Reference proteome</keyword>
<dbReference type="SMART" id="SM00849">
    <property type="entry name" value="Lactamase_B"/>
    <property type="match status" value="1"/>
</dbReference>
<dbReference type="GO" id="GO:0016787">
    <property type="term" value="F:hydrolase activity"/>
    <property type="evidence" value="ECO:0007669"/>
    <property type="project" value="UniProtKB-KW"/>
</dbReference>
<reference evidence="7 8" key="1">
    <citation type="submission" date="2024-01" db="EMBL/GenBank/DDBJ databases">
        <title>A draft genome for a cacao thread blight-causing isolate of Paramarasmius palmivorus.</title>
        <authorList>
            <person name="Baruah I.K."/>
            <person name="Bukari Y."/>
            <person name="Amoako-Attah I."/>
            <person name="Meinhardt L.W."/>
            <person name="Bailey B.A."/>
            <person name="Cohen S.P."/>
        </authorList>
    </citation>
    <scope>NUCLEOTIDE SEQUENCE [LARGE SCALE GENOMIC DNA]</scope>
    <source>
        <strain evidence="7 8">GH-12</strain>
    </source>
</reference>
<evidence type="ECO:0000256" key="3">
    <source>
        <dbReference type="ARBA" id="ARBA00022723"/>
    </source>
</evidence>
<comment type="cofactor">
    <cofactor evidence="1">
        <name>Zn(2+)</name>
        <dbReference type="ChEBI" id="CHEBI:29105"/>
    </cofactor>
</comment>
<keyword evidence="5" id="KW-0862">Zinc</keyword>
<evidence type="ECO:0000313" key="7">
    <source>
        <dbReference type="EMBL" id="KAK7020224.1"/>
    </source>
</evidence>
<dbReference type="Gene3D" id="3.60.15.10">
    <property type="entry name" value="Ribonuclease Z/Hydroxyacylglutathione hydrolase-like"/>
    <property type="match status" value="1"/>
</dbReference>
<evidence type="ECO:0000256" key="4">
    <source>
        <dbReference type="ARBA" id="ARBA00022801"/>
    </source>
</evidence>
<evidence type="ECO:0000313" key="8">
    <source>
        <dbReference type="Proteomes" id="UP001383192"/>
    </source>
</evidence>
<gene>
    <name evidence="7" type="ORF">VNI00_017792</name>
</gene>
<dbReference type="Pfam" id="PF00753">
    <property type="entry name" value="Lactamase_B"/>
    <property type="match status" value="1"/>
</dbReference>
<keyword evidence="4" id="KW-0378">Hydrolase</keyword>
<dbReference type="CDD" id="cd07730">
    <property type="entry name" value="metallo-hydrolase-like_MBL-fold"/>
    <property type="match status" value="1"/>
</dbReference>
<feature type="domain" description="Metallo-beta-lactamase" evidence="6">
    <location>
        <begin position="43"/>
        <end position="280"/>
    </location>
</feature>
<organism evidence="7 8">
    <name type="scientific">Paramarasmius palmivorus</name>
    <dbReference type="NCBI Taxonomy" id="297713"/>
    <lineage>
        <taxon>Eukaryota</taxon>
        <taxon>Fungi</taxon>
        <taxon>Dikarya</taxon>
        <taxon>Basidiomycota</taxon>
        <taxon>Agaricomycotina</taxon>
        <taxon>Agaricomycetes</taxon>
        <taxon>Agaricomycetidae</taxon>
        <taxon>Agaricales</taxon>
        <taxon>Marasmiineae</taxon>
        <taxon>Marasmiaceae</taxon>
        <taxon>Paramarasmius</taxon>
    </lineage>
</organism>
<dbReference type="PANTHER" id="PTHR42978">
    <property type="entry name" value="QUORUM-QUENCHING LACTONASE YTNP-RELATED-RELATED"/>
    <property type="match status" value="1"/>
</dbReference>
<comment type="caution">
    <text evidence="7">The sequence shown here is derived from an EMBL/GenBank/DDBJ whole genome shotgun (WGS) entry which is preliminary data.</text>
</comment>
<dbReference type="EMBL" id="JAYKXP010000190">
    <property type="protein sequence ID" value="KAK7020224.1"/>
    <property type="molecule type" value="Genomic_DNA"/>
</dbReference>
<name>A0AAW0B3G5_9AGAR</name>
<dbReference type="AlphaFoldDB" id="A0AAW0B3G5"/>
<dbReference type="Proteomes" id="UP001383192">
    <property type="component" value="Unassembled WGS sequence"/>
</dbReference>
<evidence type="ECO:0000256" key="1">
    <source>
        <dbReference type="ARBA" id="ARBA00001947"/>
    </source>
</evidence>
<evidence type="ECO:0000256" key="5">
    <source>
        <dbReference type="ARBA" id="ARBA00022833"/>
    </source>
</evidence>
<dbReference type="InterPro" id="IPR036866">
    <property type="entry name" value="RibonucZ/Hydroxyglut_hydro"/>
</dbReference>
<dbReference type="PANTHER" id="PTHR42978:SF2">
    <property type="entry name" value="102 KBASES UNSTABLE REGION: FROM 1 TO 119443"/>
    <property type="match status" value="1"/>
</dbReference>
<comment type="similarity">
    <text evidence="2">Belongs to the metallo-beta-lactamase superfamily.</text>
</comment>
<proteinExistence type="inferred from homology"/>
<dbReference type="InterPro" id="IPR001279">
    <property type="entry name" value="Metallo-B-lactamas"/>
</dbReference>